<dbReference type="InterPro" id="IPR025982">
    <property type="entry name" value="SieB"/>
</dbReference>
<keyword evidence="1" id="KW-0472">Membrane</keyword>
<accession>A0ABV4AUY1</accession>
<evidence type="ECO:0000256" key="1">
    <source>
        <dbReference type="SAM" id="Phobius"/>
    </source>
</evidence>
<evidence type="ECO:0000313" key="3">
    <source>
        <dbReference type="Proteomes" id="UP001562159"/>
    </source>
</evidence>
<comment type="caution">
    <text evidence="2">The sequence shown here is derived from an EMBL/GenBank/DDBJ whole genome shotgun (WGS) entry which is preliminary data.</text>
</comment>
<sequence length="181" mass="20378">MDVWKGLIEFLKLAPRYLVAIALGAGLLVFLPESTQRTLGLDGVIHSYRGWFGVTLIASLSTLSVWIALIPINAFQQARQERKRRARLHDRLYDLTEGEKQILRYYLAKNTRSNRLKIDDGTVNGLVMSGVIYRAANQGSLLSGFDHNITDEALMFISAHPEVLQGSTNTYRTDRSHFDGI</sequence>
<feature type="transmembrane region" description="Helical" evidence="1">
    <location>
        <begin position="14"/>
        <end position="31"/>
    </location>
</feature>
<name>A0ABV4AUY1_9GAMM</name>
<gene>
    <name evidence="2" type="ORF">AB7878_17435</name>
</gene>
<proteinExistence type="predicted"/>
<feature type="transmembrane region" description="Helical" evidence="1">
    <location>
        <begin position="51"/>
        <end position="75"/>
    </location>
</feature>
<evidence type="ECO:0000313" key="2">
    <source>
        <dbReference type="EMBL" id="MEY2184198.1"/>
    </source>
</evidence>
<dbReference type="Proteomes" id="UP001562159">
    <property type="component" value="Unassembled WGS sequence"/>
</dbReference>
<keyword evidence="1" id="KW-1133">Transmembrane helix</keyword>
<organism evidence="2 3">
    <name type="scientific">Rhodanobacter humi</name>
    <dbReference type="NCBI Taxonomy" id="1888173"/>
    <lineage>
        <taxon>Bacteria</taxon>
        <taxon>Pseudomonadati</taxon>
        <taxon>Pseudomonadota</taxon>
        <taxon>Gammaproteobacteria</taxon>
        <taxon>Lysobacterales</taxon>
        <taxon>Rhodanobacteraceae</taxon>
        <taxon>Rhodanobacter</taxon>
    </lineage>
</organism>
<reference evidence="2 3" key="1">
    <citation type="submission" date="2024-07" db="EMBL/GenBank/DDBJ databases">
        <title>Molecular mechanisms and environmental adaptations of flagellar loss and biofilm growth of Rhodanobacter under environmental stress.</title>
        <authorList>
            <person name="Chen M."/>
        </authorList>
    </citation>
    <scope>NUCLEOTIDE SEQUENCE [LARGE SCALE GENOMIC DNA]</scope>
    <source>
        <strain evidence="2 3">RS22</strain>
    </source>
</reference>
<keyword evidence="3" id="KW-1185">Reference proteome</keyword>
<protein>
    <submittedName>
        <fullName evidence="2">Superinfection exclusion B family protein</fullName>
    </submittedName>
</protein>
<dbReference type="EMBL" id="JBGBPY010000001">
    <property type="protein sequence ID" value="MEY2184198.1"/>
    <property type="molecule type" value="Genomic_DNA"/>
</dbReference>
<keyword evidence="1" id="KW-0812">Transmembrane</keyword>
<dbReference type="Pfam" id="PF14163">
    <property type="entry name" value="SieB"/>
    <property type="match status" value="1"/>
</dbReference>